<reference evidence="2 3" key="1">
    <citation type="submission" date="2024-05" db="EMBL/GenBank/DDBJ databases">
        <title>Genetic variation in Jamaican populations of the coffee berry borer (Hypothenemus hampei).</title>
        <authorList>
            <person name="Errbii M."/>
            <person name="Myrie A."/>
        </authorList>
    </citation>
    <scope>NUCLEOTIDE SEQUENCE [LARGE SCALE GENOMIC DNA]</scope>
    <source>
        <strain evidence="2">JA-Hopewell-2020-01-JO</strain>
        <tissue evidence="2">Whole body</tissue>
    </source>
</reference>
<keyword evidence="3" id="KW-1185">Reference proteome</keyword>
<proteinExistence type="predicted"/>
<keyword evidence="1" id="KW-0732">Signal</keyword>
<evidence type="ECO:0000313" key="2">
    <source>
        <dbReference type="EMBL" id="KAL1494771.1"/>
    </source>
</evidence>
<gene>
    <name evidence="2" type="ORF">ABEB36_010316</name>
</gene>
<sequence length="63" mass="7055">MSFCRVTLVGLQWCLVGIGVHAVTKADYGIEQRLQFPTLDPFSGFWPFANISRTDIEPSCSTF</sequence>
<organism evidence="2 3">
    <name type="scientific">Hypothenemus hampei</name>
    <name type="common">Coffee berry borer</name>
    <dbReference type="NCBI Taxonomy" id="57062"/>
    <lineage>
        <taxon>Eukaryota</taxon>
        <taxon>Metazoa</taxon>
        <taxon>Ecdysozoa</taxon>
        <taxon>Arthropoda</taxon>
        <taxon>Hexapoda</taxon>
        <taxon>Insecta</taxon>
        <taxon>Pterygota</taxon>
        <taxon>Neoptera</taxon>
        <taxon>Endopterygota</taxon>
        <taxon>Coleoptera</taxon>
        <taxon>Polyphaga</taxon>
        <taxon>Cucujiformia</taxon>
        <taxon>Curculionidae</taxon>
        <taxon>Scolytinae</taxon>
        <taxon>Hypothenemus</taxon>
    </lineage>
</organism>
<evidence type="ECO:0000313" key="3">
    <source>
        <dbReference type="Proteomes" id="UP001566132"/>
    </source>
</evidence>
<name>A0ABD1EJG3_HYPHA</name>
<evidence type="ECO:0008006" key="4">
    <source>
        <dbReference type="Google" id="ProtNLM"/>
    </source>
</evidence>
<feature type="chain" id="PRO_5044785214" description="Secreted protein" evidence="1">
    <location>
        <begin position="23"/>
        <end position="63"/>
    </location>
</feature>
<comment type="caution">
    <text evidence="2">The sequence shown here is derived from an EMBL/GenBank/DDBJ whole genome shotgun (WGS) entry which is preliminary data.</text>
</comment>
<accession>A0ABD1EJG3</accession>
<dbReference type="AlphaFoldDB" id="A0ABD1EJG3"/>
<feature type="signal peptide" evidence="1">
    <location>
        <begin position="1"/>
        <end position="22"/>
    </location>
</feature>
<protein>
    <recommendedName>
        <fullName evidence="4">Secreted protein</fullName>
    </recommendedName>
</protein>
<dbReference type="Proteomes" id="UP001566132">
    <property type="component" value="Unassembled WGS sequence"/>
</dbReference>
<dbReference type="EMBL" id="JBDJPC010000007">
    <property type="protein sequence ID" value="KAL1494771.1"/>
    <property type="molecule type" value="Genomic_DNA"/>
</dbReference>
<evidence type="ECO:0000256" key="1">
    <source>
        <dbReference type="SAM" id="SignalP"/>
    </source>
</evidence>